<dbReference type="EMBL" id="QVIA01000037">
    <property type="protein sequence ID" value="RGC24491.1"/>
    <property type="molecule type" value="Genomic_DNA"/>
</dbReference>
<sequence>MPPAKGGGMEMNMKKIIAYVHIGDYGQAVDNIKFITDNEIIMSHVSVDIEGHFCDLSGKALSKGVLSVEQTEGGVVAAFDPFLYRYDFRITVKIGGEDIEVTKDNIDEVVVKDLDTFTARKENGVIYRLYEPEAAAARPLVLFLHGGGECGEDNVLQMTGTLGALRLAEKWPDMYIMAPQAPAGSLTMQENFEVMRKRGNPFRVEMGMTPFALKGERGWNRDYLGKVTDIIRRMIEEGKVDAKRVYVIGMSMGGGGTINAVSTAPDLFAAALPICPSMNGESYPQLLHWPKVPVWISTAYMDHQHGRHAYILNACNKLWGEGRTDVKYTMYLPEELEKYGIGSTEGINDKELDAENHNSWILTLHNENGILDWMISHVKE</sequence>
<evidence type="ECO:0000313" key="4">
    <source>
        <dbReference type="Proteomes" id="UP000261111"/>
    </source>
</evidence>
<name>A0A3E2WEB1_9FIRM</name>
<proteinExistence type="predicted"/>
<protein>
    <recommendedName>
        <fullName evidence="2">Peptidase S9 prolyl oligopeptidase catalytic domain-containing protein</fullName>
    </recommendedName>
</protein>
<dbReference type="PANTHER" id="PTHR43037:SF1">
    <property type="entry name" value="BLL1128 PROTEIN"/>
    <property type="match status" value="1"/>
</dbReference>
<dbReference type="InterPro" id="IPR001375">
    <property type="entry name" value="Peptidase_S9_cat"/>
</dbReference>
<dbReference type="Gene3D" id="3.40.50.1820">
    <property type="entry name" value="alpha/beta hydrolase"/>
    <property type="match status" value="1"/>
</dbReference>
<dbReference type="Pfam" id="PF00326">
    <property type="entry name" value="Peptidase_S9"/>
    <property type="match status" value="1"/>
</dbReference>
<dbReference type="InterPro" id="IPR029058">
    <property type="entry name" value="AB_hydrolase_fold"/>
</dbReference>
<organism evidence="3 4">
    <name type="scientific">Hungatella hathewayi</name>
    <dbReference type="NCBI Taxonomy" id="154046"/>
    <lineage>
        <taxon>Bacteria</taxon>
        <taxon>Bacillati</taxon>
        <taxon>Bacillota</taxon>
        <taxon>Clostridia</taxon>
        <taxon>Lachnospirales</taxon>
        <taxon>Lachnospiraceae</taxon>
        <taxon>Hungatella</taxon>
    </lineage>
</organism>
<gene>
    <name evidence="3" type="ORF">DWX41_21425</name>
</gene>
<evidence type="ECO:0000256" key="1">
    <source>
        <dbReference type="ARBA" id="ARBA00022729"/>
    </source>
</evidence>
<comment type="caution">
    <text evidence="3">The sequence shown here is derived from an EMBL/GenBank/DDBJ whole genome shotgun (WGS) entry which is preliminary data.</text>
</comment>
<dbReference type="AlphaFoldDB" id="A0A3E2WEB1"/>
<reference evidence="3 4" key="1">
    <citation type="submission" date="2018-08" db="EMBL/GenBank/DDBJ databases">
        <title>A genome reference for cultivated species of the human gut microbiota.</title>
        <authorList>
            <person name="Zou Y."/>
            <person name="Xue W."/>
            <person name="Luo G."/>
        </authorList>
    </citation>
    <scope>NUCLEOTIDE SEQUENCE [LARGE SCALE GENOMIC DNA]</scope>
    <source>
        <strain evidence="3 4">AF19-21</strain>
    </source>
</reference>
<dbReference type="InterPro" id="IPR050955">
    <property type="entry name" value="Plant_Biomass_Hydrol_Est"/>
</dbReference>
<feature type="domain" description="Peptidase S9 prolyl oligopeptidase catalytic" evidence="2">
    <location>
        <begin position="213"/>
        <end position="284"/>
    </location>
</feature>
<dbReference type="PANTHER" id="PTHR43037">
    <property type="entry name" value="UNNAMED PRODUCT-RELATED"/>
    <property type="match status" value="1"/>
</dbReference>
<evidence type="ECO:0000259" key="2">
    <source>
        <dbReference type="Pfam" id="PF00326"/>
    </source>
</evidence>
<evidence type="ECO:0000313" key="3">
    <source>
        <dbReference type="EMBL" id="RGC24491.1"/>
    </source>
</evidence>
<keyword evidence="1" id="KW-0732">Signal</keyword>
<dbReference type="Proteomes" id="UP000261111">
    <property type="component" value="Unassembled WGS sequence"/>
</dbReference>
<accession>A0A3E2WEB1</accession>
<dbReference type="GO" id="GO:0006508">
    <property type="term" value="P:proteolysis"/>
    <property type="evidence" value="ECO:0007669"/>
    <property type="project" value="InterPro"/>
</dbReference>
<dbReference type="GO" id="GO:0008236">
    <property type="term" value="F:serine-type peptidase activity"/>
    <property type="evidence" value="ECO:0007669"/>
    <property type="project" value="InterPro"/>
</dbReference>
<dbReference type="SUPFAM" id="SSF53474">
    <property type="entry name" value="alpha/beta-Hydrolases"/>
    <property type="match status" value="1"/>
</dbReference>